<feature type="transmembrane region" description="Helical" evidence="1">
    <location>
        <begin position="96"/>
        <end position="126"/>
    </location>
</feature>
<evidence type="ECO:0000256" key="1">
    <source>
        <dbReference type="SAM" id="Phobius"/>
    </source>
</evidence>
<keyword evidence="1" id="KW-1133">Transmembrane helix</keyword>
<proteinExistence type="predicted"/>
<name>A0A1J3CMI7_NOCCA</name>
<dbReference type="AlphaFoldDB" id="A0A1J3CMI7"/>
<reference evidence="2" key="1">
    <citation type="submission" date="2016-07" db="EMBL/GenBank/DDBJ databases">
        <title>De novo transcriptome assembly of four accessions of the metal hyperaccumulator plant Noccaea caerulescens.</title>
        <authorList>
            <person name="Blande D."/>
            <person name="Halimaa P."/>
            <person name="Tervahauta A.I."/>
            <person name="Aarts M.G."/>
            <person name="Karenlampi S.O."/>
        </authorList>
    </citation>
    <scope>NUCLEOTIDE SEQUENCE</scope>
</reference>
<organism evidence="2">
    <name type="scientific">Noccaea caerulescens</name>
    <name type="common">Alpine penny-cress</name>
    <name type="synonym">Thlaspi caerulescens</name>
    <dbReference type="NCBI Taxonomy" id="107243"/>
    <lineage>
        <taxon>Eukaryota</taxon>
        <taxon>Viridiplantae</taxon>
        <taxon>Streptophyta</taxon>
        <taxon>Embryophyta</taxon>
        <taxon>Tracheophyta</taxon>
        <taxon>Spermatophyta</taxon>
        <taxon>Magnoliopsida</taxon>
        <taxon>eudicotyledons</taxon>
        <taxon>Gunneridae</taxon>
        <taxon>Pentapetalae</taxon>
        <taxon>rosids</taxon>
        <taxon>malvids</taxon>
        <taxon>Brassicales</taxon>
        <taxon>Brassicaceae</taxon>
        <taxon>Coluteocarpeae</taxon>
        <taxon>Noccaea</taxon>
    </lineage>
</organism>
<keyword evidence="1" id="KW-0812">Transmembrane</keyword>
<keyword evidence="1" id="KW-0472">Membrane</keyword>
<accession>A0A1J3CMI7</accession>
<protein>
    <submittedName>
        <fullName evidence="2">Uncharacterized protein</fullName>
    </submittedName>
</protein>
<evidence type="ECO:0000313" key="2">
    <source>
        <dbReference type="EMBL" id="JAU09155.1"/>
    </source>
</evidence>
<sequence>MLELPLFLRFRRTTRSKRQRLREHTIVPDSIVGMRARGDAKRRPGRKCVTELVEVAVPSVTVCRREPPVTQHHVLATPLSVLMAISSSVLKTFKTLLLYALIFYLFYVSSFVSLCELIFINVFIIIQL</sequence>
<dbReference type="EMBL" id="GEVI01023165">
    <property type="protein sequence ID" value="JAU09155.1"/>
    <property type="molecule type" value="Transcribed_RNA"/>
</dbReference>
<gene>
    <name evidence="2" type="ORF">GA_TR10962_c0_g1_i1_g.35340</name>
</gene>